<dbReference type="EMBL" id="SJPJ01000001">
    <property type="protein sequence ID" value="TWT79274.1"/>
    <property type="molecule type" value="Genomic_DNA"/>
</dbReference>
<evidence type="ECO:0000256" key="2">
    <source>
        <dbReference type="ARBA" id="ARBA00023157"/>
    </source>
</evidence>
<organism evidence="4 5">
    <name type="scientific">Novipirellula herctigrandis</name>
    <dbReference type="NCBI Taxonomy" id="2527986"/>
    <lineage>
        <taxon>Bacteria</taxon>
        <taxon>Pseudomonadati</taxon>
        <taxon>Planctomycetota</taxon>
        <taxon>Planctomycetia</taxon>
        <taxon>Pirellulales</taxon>
        <taxon>Pirellulaceae</taxon>
        <taxon>Novipirellula</taxon>
    </lineage>
</organism>
<dbReference type="RefSeq" id="WP_146394534.1">
    <property type="nucleotide sequence ID" value="NZ_SJPJ01000001.1"/>
</dbReference>
<dbReference type="PANTHER" id="PTHR30273:SF2">
    <property type="entry name" value="PROTEIN FECR"/>
    <property type="match status" value="1"/>
</dbReference>
<evidence type="ECO:0000256" key="1">
    <source>
        <dbReference type="ARBA" id="ARBA00022729"/>
    </source>
</evidence>
<dbReference type="Proteomes" id="UP000315010">
    <property type="component" value="Unassembled WGS sequence"/>
</dbReference>
<evidence type="ECO:0000259" key="3">
    <source>
        <dbReference type="SMART" id="SM00560"/>
    </source>
</evidence>
<dbReference type="PANTHER" id="PTHR30273">
    <property type="entry name" value="PERIPLASMIC SIGNAL SENSOR AND SIGMA FACTOR ACTIVATOR FECR-RELATED"/>
    <property type="match status" value="1"/>
</dbReference>
<evidence type="ECO:0000313" key="4">
    <source>
        <dbReference type="EMBL" id="TWT79274.1"/>
    </source>
</evidence>
<dbReference type="Pfam" id="PF13385">
    <property type="entry name" value="Laminin_G_3"/>
    <property type="match status" value="1"/>
</dbReference>
<dbReference type="AlphaFoldDB" id="A0A5C5YW61"/>
<comment type="caution">
    <text evidence="4">The sequence shown here is derived from an EMBL/GenBank/DDBJ whole genome shotgun (WGS) entry which is preliminary data.</text>
</comment>
<dbReference type="InterPro" id="IPR013320">
    <property type="entry name" value="ConA-like_dom_sf"/>
</dbReference>
<name>A0A5C5YW61_9BACT</name>
<dbReference type="SMART" id="SM00560">
    <property type="entry name" value="LamGL"/>
    <property type="match status" value="1"/>
</dbReference>
<dbReference type="InterPro" id="IPR006558">
    <property type="entry name" value="LamG-like"/>
</dbReference>
<dbReference type="InterPro" id="IPR012373">
    <property type="entry name" value="Ferrdict_sens_TM"/>
</dbReference>
<evidence type="ECO:0000313" key="5">
    <source>
        <dbReference type="Proteomes" id="UP000315010"/>
    </source>
</evidence>
<proteinExistence type="predicted"/>
<keyword evidence="1" id="KW-0732">Signal</keyword>
<gene>
    <name evidence="4" type="ORF">CA13_06720</name>
</gene>
<reference evidence="4 5" key="1">
    <citation type="submission" date="2019-02" db="EMBL/GenBank/DDBJ databases">
        <title>Deep-cultivation of Planctomycetes and their phenomic and genomic characterization uncovers novel biology.</title>
        <authorList>
            <person name="Wiegand S."/>
            <person name="Jogler M."/>
            <person name="Boedeker C."/>
            <person name="Pinto D."/>
            <person name="Vollmers J."/>
            <person name="Rivas-Marin E."/>
            <person name="Kohn T."/>
            <person name="Peeters S.H."/>
            <person name="Heuer A."/>
            <person name="Rast P."/>
            <person name="Oberbeckmann S."/>
            <person name="Bunk B."/>
            <person name="Jeske O."/>
            <person name="Meyerdierks A."/>
            <person name="Storesund J.E."/>
            <person name="Kallscheuer N."/>
            <person name="Luecker S."/>
            <person name="Lage O.M."/>
            <person name="Pohl T."/>
            <person name="Merkel B.J."/>
            <person name="Hornburger P."/>
            <person name="Mueller R.-W."/>
            <person name="Bruemmer F."/>
            <person name="Labrenz M."/>
            <person name="Spormann A.M."/>
            <person name="Op Den Camp H."/>
            <person name="Overmann J."/>
            <person name="Amann R."/>
            <person name="Jetten M.S.M."/>
            <person name="Mascher T."/>
            <person name="Medema M.H."/>
            <person name="Devos D.P."/>
            <person name="Kaster A.-K."/>
            <person name="Ovreas L."/>
            <person name="Rohde M."/>
            <person name="Galperin M.Y."/>
            <person name="Jogler C."/>
        </authorList>
    </citation>
    <scope>NUCLEOTIDE SEQUENCE [LARGE SCALE GENOMIC DNA]</scope>
    <source>
        <strain evidence="4 5">CA13</strain>
    </source>
</reference>
<dbReference type="Gene3D" id="2.60.120.200">
    <property type="match status" value="1"/>
</dbReference>
<accession>A0A5C5YW61</accession>
<dbReference type="SUPFAM" id="SSF49899">
    <property type="entry name" value="Concanavalin A-like lectins/glucanases"/>
    <property type="match status" value="1"/>
</dbReference>
<feature type="domain" description="LamG-like jellyroll fold" evidence="3">
    <location>
        <begin position="390"/>
        <end position="543"/>
    </location>
</feature>
<dbReference type="GO" id="GO:0016989">
    <property type="term" value="F:sigma factor antagonist activity"/>
    <property type="evidence" value="ECO:0007669"/>
    <property type="project" value="TreeGrafter"/>
</dbReference>
<protein>
    <submittedName>
        <fullName evidence="4">FecR protein</fullName>
    </submittedName>
</protein>
<keyword evidence="2" id="KW-1015">Disulfide bond</keyword>
<dbReference type="OrthoDB" id="225611at2"/>
<keyword evidence="5" id="KW-1185">Reference proteome</keyword>
<sequence>MDTERLEKLLDRYFDEGLTEATKQELEEELLSSPQARELFWQRGKLNSLLRQNGQEVWGDDQAFVQRLEDPAQQPNVARSLSPLLSQWIVSGIAVSMLIAVFGYWSIFHSTSKSDIAFDAQQIVGSPAHNVVWMAAVRRAVAVQWLDPEGAPRVGEPMGPSRFQLESGLIEIQTNRGALITVEGPADIEIISDMAMRCRSGRIRVDAPPPAFGFLVQTEHVYVVNRGTSFAMNVSADNEAEIHVIKGMVELISPSTDNPIRELRQGESVGVVTDGTYREIPSKAETFPSAAIVMSRTQRAKVLQRKAWERRRAAIVEDPSCLVYFDFEGSDSDDTVMENHALRPSGAKEHVTDGTIIGCDFTDGRWPGKHALEFKNVFDRVLFSVPGEHETLTAIASVRLDAMDTNVAALLMPDDSSEGNLQWQISRNKVDLSVGRLRLGQYVQSESTWLDCYSSKPILRPERFGTWVQLAFVWDAHRGTCSQFVNGELVGLSRLSSQASILKTGQLELGNGNAGHVLDQSIAQNFNGRMDEFAMFDRALTPQEILAHHDLENVSWTNQGGDNVWGNVENWAERITPLRADTVLIDTAGPDKAIYSEGTSEPFQSLYVGSNIGGTGELDIIGGNLNAHSNSSRHTRVGLRGGDGTINQNGGDVNLNSLQIGLDPRSIGTYHLKGGNLTISRAVNNAVGSLDIGAKSGIGTFKISGGSLLTRRGVSLGRDDGVGSFFVEGSAATSIEIGKEKDHDGFWIQHPGSTLKVLIDDQGVTPISIDEVGGDEGGDVTFAEGAWLDVGFLDAHRSGSWDIIKWDGVLTDQGLQFAHGVDPDVWHFEFVDTDGSGRSDTLRVISTQP</sequence>